<comment type="cofactor">
    <cofactor evidence="12">
        <name>FAD</name>
        <dbReference type="ChEBI" id="CHEBI:57692"/>
    </cofactor>
    <text evidence="12">Binds 1 FAD per subunit.</text>
</comment>
<dbReference type="EMBL" id="CP040428">
    <property type="protein sequence ID" value="QCT20565.1"/>
    <property type="molecule type" value="Genomic_DNA"/>
</dbReference>
<dbReference type="InterPro" id="IPR006050">
    <property type="entry name" value="DNA_photolyase_N"/>
</dbReference>
<sequence>MTTRLVWFRRDLRIHDHPALKAACRGDGARVIALYLATPQQWEQHSMAPRQAWFIRQHVAALGRSLAELGIPLQVAVVPDYRASVDWIDAFCQRHRVTELFYHYQYELDERRRDAALERALDGKVTCQGFDDGVLLAPGSVTTGSGTSYQVFTPFSRAVIRRLSQALPECVAPPSACGTPLRAPDIPDFDYPEQTVSEADFPVGEVAAQARLAAFCHQTAAEYDAQRDFPARPGTSRLSPWLAVGALSPRQCLVQLLENHPDALTGGPGAVWLKELIWRDFYRQVMVARPEMSRYQPLIPWTAAIDWRDDPQGFQAWCEGRTGFPIVDAAMRQLNATGWMHNRLRMIAASFLIKDLRIDWRQGERYFMSQLIDGDLASNNGGWQWAASTGCDAQPWFRIFNPTTQGQKFDRGGAFVRHWLPALDAVPGSALHAPWEWADKQGMVLDYPRPLVDHKQARETTLAAYQAARNKESSR</sequence>
<dbReference type="PANTHER" id="PTHR11455">
    <property type="entry name" value="CRYPTOCHROME"/>
    <property type="match status" value="1"/>
</dbReference>
<evidence type="ECO:0000256" key="12">
    <source>
        <dbReference type="PIRSR" id="PIRSR602081-1"/>
    </source>
</evidence>
<dbReference type="SUPFAM" id="SSF48173">
    <property type="entry name" value="Cryptochrome/photolyase FAD-binding domain"/>
    <property type="match status" value="1"/>
</dbReference>
<proteinExistence type="inferred from homology"/>
<dbReference type="InterPro" id="IPR018394">
    <property type="entry name" value="DNA_photolyase_1_CS_C"/>
</dbReference>
<feature type="binding site" evidence="12">
    <location>
        <begin position="235"/>
        <end position="239"/>
    </location>
    <ligand>
        <name>FAD</name>
        <dbReference type="ChEBI" id="CHEBI:57692"/>
    </ligand>
</feature>
<dbReference type="InterPro" id="IPR002081">
    <property type="entry name" value="Cryptochrome/DNA_photolyase_1"/>
</dbReference>
<dbReference type="GO" id="GO:0009416">
    <property type="term" value="P:response to light stimulus"/>
    <property type="evidence" value="ECO:0007669"/>
    <property type="project" value="TreeGrafter"/>
</dbReference>
<evidence type="ECO:0000256" key="2">
    <source>
        <dbReference type="ARBA" id="ARBA00005862"/>
    </source>
</evidence>
<name>A0A4P8YIH9_9ENTR</name>
<protein>
    <recommendedName>
        <fullName evidence="4">Deoxyribodipyrimidine photo-lyase</fullName>
        <ecNumber evidence="3">4.1.99.3</ecNumber>
    </recommendedName>
    <alternativeName>
        <fullName evidence="8">DNA photolyase</fullName>
    </alternativeName>
    <alternativeName>
        <fullName evidence="11">Photoreactivating enzyme</fullName>
    </alternativeName>
</protein>
<evidence type="ECO:0000256" key="13">
    <source>
        <dbReference type="PIRSR" id="PIRSR602081-2"/>
    </source>
</evidence>
<keyword evidence="17" id="KW-1185">Reference proteome</keyword>
<dbReference type="PROSITE" id="PS00691">
    <property type="entry name" value="DNA_PHOTOLYASES_1_2"/>
    <property type="match status" value="1"/>
</dbReference>
<feature type="binding site" evidence="12">
    <location>
        <begin position="373"/>
        <end position="375"/>
    </location>
    <ligand>
        <name>FAD</name>
        <dbReference type="ChEBI" id="CHEBI:57692"/>
    </ligand>
</feature>
<comment type="similarity">
    <text evidence="14">Belongs to the DNA photolyase family.</text>
</comment>
<dbReference type="Pfam" id="PF03441">
    <property type="entry name" value="FAD_binding_7"/>
    <property type="match status" value="1"/>
</dbReference>
<feature type="binding site" evidence="12">
    <location>
        <position position="272"/>
    </location>
    <ligand>
        <name>FAD</name>
        <dbReference type="ChEBI" id="CHEBI:57692"/>
    </ligand>
</feature>
<evidence type="ECO:0000256" key="7">
    <source>
        <dbReference type="ARBA" id="ARBA00022991"/>
    </source>
</evidence>
<dbReference type="PRINTS" id="PR00147">
    <property type="entry name" value="DNAPHOTLYASE"/>
</dbReference>
<dbReference type="GO" id="GO:0003904">
    <property type="term" value="F:deoxyribodipyrimidine photo-lyase activity"/>
    <property type="evidence" value="ECO:0007669"/>
    <property type="project" value="UniProtKB-EC"/>
</dbReference>
<dbReference type="InterPro" id="IPR036155">
    <property type="entry name" value="Crypto/Photolyase_N_sf"/>
</dbReference>
<accession>A0A4P8YIH9</accession>
<dbReference type="InterPro" id="IPR014729">
    <property type="entry name" value="Rossmann-like_a/b/a_fold"/>
</dbReference>
<dbReference type="NCBIfam" id="NF007955">
    <property type="entry name" value="PRK10674.1"/>
    <property type="match status" value="1"/>
</dbReference>
<dbReference type="EC" id="4.1.99.3" evidence="3"/>
<dbReference type="AlphaFoldDB" id="A0A4P8YIH9"/>
<keyword evidence="5 12" id="KW-0285">Flavoprotein</keyword>
<comment type="function">
    <text evidence="10">Involved in repair of UV radiation-induced DNA damage. Catalyzes the light-dependent monomerization (300-600 nm) of cyclobutyl pyrimidine dimers (in cis-syn configuration), which are formed between adjacent bases on the same DNA strand upon exposure to ultraviolet radiation.</text>
</comment>
<evidence type="ECO:0000256" key="1">
    <source>
        <dbReference type="ARBA" id="ARBA00001932"/>
    </source>
</evidence>
<feature type="binding site" evidence="12">
    <location>
        <begin position="275"/>
        <end position="282"/>
    </location>
    <ligand>
        <name>FAD</name>
        <dbReference type="ChEBI" id="CHEBI:57692"/>
    </ligand>
</feature>
<dbReference type="OrthoDB" id="9772484at2"/>
<evidence type="ECO:0000256" key="8">
    <source>
        <dbReference type="ARBA" id="ARBA00031671"/>
    </source>
</evidence>
<evidence type="ECO:0000256" key="14">
    <source>
        <dbReference type="RuleBase" id="RU004182"/>
    </source>
</evidence>
<dbReference type="Gene3D" id="1.10.579.10">
    <property type="entry name" value="DNA Cyclobutane Dipyrimidine Photolyase, subunit A, domain 3"/>
    <property type="match status" value="1"/>
</dbReference>
<dbReference type="PANTHER" id="PTHR11455:SF9">
    <property type="entry name" value="CRYPTOCHROME CIRCADIAN CLOCK 5 ISOFORM X1"/>
    <property type="match status" value="1"/>
</dbReference>
<organism evidence="16 17">
    <name type="scientific">Jejubacter calystegiae</name>
    <dbReference type="NCBI Taxonomy" id="2579935"/>
    <lineage>
        <taxon>Bacteria</taxon>
        <taxon>Pseudomonadati</taxon>
        <taxon>Pseudomonadota</taxon>
        <taxon>Gammaproteobacteria</taxon>
        <taxon>Enterobacterales</taxon>
        <taxon>Enterobacteriaceae</taxon>
        <taxon>Jejubacter</taxon>
    </lineage>
</organism>
<dbReference type="Gene3D" id="1.25.40.80">
    <property type="match status" value="1"/>
</dbReference>
<dbReference type="GO" id="GO:0003677">
    <property type="term" value="F:DNA binding"/>
    <property type="evidence" value="ECO:0007669"/>
    <property type="project" value="TreeGrafter"/>
</dbReference>
<keyword evidence="7 14" id="KW-0157">Chromophore</keyword>
<evidence type="ECO:0000259" key="15">
    <source>
        <dbReference type="PROSITE" id="PS51645"/>
    </source>
</evidence>
<dbReference type="GO" id="GO:0071949">
    <property type="term" value="F:FAD binding"/>
    <property type="evidence" value="ECO:0007669"/>
    <property type="project" value="TreeGrafter"/>
</dbReference>
<evidence type="ECO:0000256" key="10">
    <source>
        <dbReference type="ARBA" id="ARBA00059220"/>
    </source>
</evidence>
<dbReference type="FunFam" id="1.10.579.10:FF:000003">
    <property type="entry name" value="Deoxyribodipyrimidine photo-lyase"/>
    <property type="match status" value="1"/>
</dbReference>
<evidence type="ECO:0000256" key="6">
    <source>
        <dbReference type="ARBA" id="ARBA00022827"/>
    </source>
</evidence>
<keyword evidence="6 12" id="KW-0274">FAD</keyword>
<dbReference type="PROSITE" id="PS51645">
    <property type="entry name" value="PHR_CRY_ALPHA_BETA"/>
    <property type="match status" value="1"/>
</dbReference>
<feature type="site" description="Electron transfer via tryptophanyl radical" evidence="13">
    <location>
        <position position="383"/>
    </location>
</feature>
<dbReference type="Pfam" id="PF00875">
    <property type="entry name" value="DNA_photolyase"/>
    <property type="match status" value="1"/>
</dbReference>
<evidence type="ECO:0000256" key="11">
    <source>
        <dbReference type="ARBA" id="ARBA00083107"/>
    </source>
</evidence>
<evidence type="ECO:0000256" key="9">
    <source>
        <dbReference type="ARBA" id="ARBA00033999"/>
    </source>
</evidence>
<evidence type="ECO:0000256" key="3">
    <source>
        <dbReference type="ARBA" id="ARBA00013149"/>
    </source>
</evidence>
<dbReference type="RefSeq" id="WP_138096439.1">
    <property type="nucleotide sequence ID" value="NZ_CP040428.1"/>
</dbReference>
<feature type="site" description="Electron transfer via tryptophanyl radical" evidence="13">
    <location>
        <position position="307"/>
    </location>
</feature>
<dbReference type="GO" id="GO:0000719">
    <property type="term" value="P:photoreactive repair"/>
    <property type="evidence" value="ECO:0007669"/>
    <property type="project" value="UniProtKB-ARBA"/>
</dbReference>
<evidence type="ECO:0000256" key="4">
    <source>
        <dbReference type="ARBA" id="ARBA00014046"/>
    </source>
</evidence>
<dbReference type="InterPro" id="IPR036134">
    <property type="entry name" value="Crypto/Photolyase_FAD-like_sf"/>
</dbReference>
<evidence type="ECO:0000256" key="5">
    <source>
        <dbReference type="ARBA" id="ARBA00022630"/>
    </source>
</evidence>
<dbReference type="Proteomes" id="UP000302163">
    <property type="component" value="Chromosome"/>
</dbReference>
<reference evidence="16 17" key="1">
    <citation type="submission" date="2019-05" db="EMBL/GenBank/DDBJ databases">
        <title>Complete genome sequence of Izhakiella calystegiae KSNA2, an endophyte isolated from beach morning glory (Calystegia soldanella).</title>
        <authorList>
            <person name="Jiang L."/>
            <person name="Jeong J.C."/>
            <person name="Kim C.Y."/>
            <person name="Kim D.H."/>
            <person name="Kim S.W."/>
            <person name="Lee j."/>
        </authorList>
    </citation>
    <scope>NUCLEOTIDE SEQUENCE [LARGE SCALE GENOMIC DNA]</scope>
    <source>
        <strain evidence="16 17">KSNA2</strain>
    </source>
</reference>
<evidence type="ECO:0000313" key="16">
    <source>
        <dbReference type="EMBL" id="QCT20565.1"/>
    </source>
</evidence>
<comment type="cofactor">
    <cofactor evidence="1">
        <name>(6R)-5,10-methylene-5,6,7,8-tetrahydrofolate</name>
        <dbReference type="ChEBI" id="CHEBI:15636"/>
    </cofactor>
</comment>
<evidence type="ECO:0000313" key="17">
    <source>
        <dbReference type="Proteomes" id="UP000302163"/>
    </source>
</evidence>
<keyword evidence="16" id="KW-0456">Lyase</keyword>
<dbReference type="KEGG" id="izh:FEM41_13370"/>
<feature type="binding site" evidence="12">
    <location>
        <position position="223"/>
    </location>
    <ligand>
        <name>FAD</name>
        <dbReference type="ChEBI" id="CHEBI:57692"/>
    </ligand>
</feature>
<dbReference type="PROSITE" id="PS00394">
    <property type="entry name" value="DNA_PHOTOLYASES_1_1"/>
    <property type="match status" value="1"/>
</dbReference>
<comment type="similarity">
    <text evidence="2">Belongs to the DNA photolyase class-1 family.</text>
</comment>
<feature type="site" description="Electron transfer via tryptophanyl radical" evidence="13">
    <location>
        <position position="360"/>
    </location>
</feature>
<dbReference type="Gene3D" id="3.40.50.620">
    <property type="entry name" value="HUPs"/>
    <property type="match status" value="1"/>
</dbReference>
<dbReference type="InterPro" id="IPR005101">
    <property type="entry name" value="Cryptochr/Photolyase_FAD-bd"/>
</dbReference>
<dbReference type="SUPFAM" id="SSF52425">
    <property type="entry name" value="Cryptochrome/photolyase, N-terminal domain"/>
    <property type="match status" value="1"/>
</dbReference>
<gene>
    <name evidence="16" type="primary">phrB</name>
    <name evidence="16" type="ORF">FEM41_13370</name>
</gene>
<comment type="catalytic activity">
    <reaction evidence="9">
        <text>cyclobutadipyrimidine (in DNA) = 2 pyrimidine residues (in DNA).</text>
        <dbReference type="EC" id="4.1.99.3"/>
    </reaction>
</comment>
<feature type="domain" description="Photolyase/cryptochrome alpha/beta" evidence="15">
    <location>
        <begin position="2"/>
        <end position="135"/>
    </location>
</feature>